<dbReference type="EMBL" id="VXLC01000032">
    <property type="protein sequence ID" value="KAA8880620.1"/>
    <property type="molecule type" value="Genomic_DNA"/>
</dbReference>
<evidence type="ECO:0000259" key="8">
    <source>
        <dbReference type="Pfam" id="PF02897"/>
    </source>
</evidence>
<dbReference type="GO" id="GO:0005829">
    <property type="term" value="C:cytosol"/>
    <property type="evidence" value="ECO:0007669"/>
    <property type="project" value="TreeGrafter"/>
</dbReference>
<keyword evidence="10" id="KW-1185">Reference proteome</keyword>
<feature type="domain" description="Peptidase S9 prolyl oligopeptidase catalytic" evidence="7">
    <location>
        <begin position="525"/>
        <end position="730"/>
    </location>
</feature>
<dbReference type="InterPro" id="IPR023302">
    <property type="entry name" value="Pept_S9A_N"/>
</dbReference>
<accession>A0A5N0DW92</accession>
<evidence type="ECO:0000256" key="1">
    <source>
        <dbReference type="ARBA" id="ARBA00001070"/>
    </source>
</evidence>
<keyword evidence="4" id="KW-0645">Protease</keyword>
<dbReference type="GO" id="GO:0004252">
    <property type="term" value="F:serine-type endopeptidase activity"/>
    <property type="evidence" value="ECO:0007669"/>
    <property type="project" value="UniProtKB-EC"/>
</dbReference>
<dbReference type="InterPro" id="IPR029058">
    <property type="entry name" value="AB_hydrolase_fold"/>
</dbReference>
<dbReference type="Gene3D" id="3.40.50.1820">
    <property type="entry name" value="alpha/beta hydrolase"/>
    <property type="match status" value="1"/>
</dbReference>
<evidence type="ECO:0000256" key="2">
    <source>
        <dbReference type="ARBA" id="ARBA00005228"/>
    </source>
</evidence>
<dbReference type="OrthoDB" id="9801421at2"/>
<evidence type="ECO:0000313" key="10">
    <source>
        <dbReference type="Proteomes" id="UP000323876"/>
    </source>
</evidence>
<dbReference type="PRINTS" id="PR00862">
    <property type="entry name" value="PROLIGOPTASE"/>
</dbReference>
<dbReference type="InterPro" id="IPR051167">
    <property type="entry name" value="Prolyl_oligopep/macrocyclase"/>
</dbReference>
<dbReference type="InterPro" id="IPR001375">
    <property type="entry name" value="Peptidase_S9_cat"/>
</dbReference>
<dbReference type="InterPro" id="IPR002470">
    <property type="entry name" value="Peptidase_S9A"/>
</dbReference>
<comment type="similarity">
    <text evidence="2">Belongs to the peptidase S9A family.</text>
</comment>
<dbReference type="PROSITE" id="PS00708">
    <property type="entry name" value="PRO_ENDOPEP_SER"/>
    <property type="match status" value="1"/>
</dbReference>
<gene>
    <name evidence="9" type="ORF">F3087_40600</name>
</gene>
<evidence type="ECO:0000256" key="5">
    <source>
        <dbReference type="ARBA" id="ARBA00022801"/>
    </source>
</evidence>
<dbReference type="GO" id="GO:0070012">
    <property type="term" value="F:oligopeptidase activity"/>
    <property type="evidence" value="ECO:0007669"/>
    <property type="project" value="TreeGrafter"/>
</dbReference>
<dbReference type="GO" id="GO:0006508">
    <property type="term" value="P:proteolysis"/>
    <property type="evidence" value="ECO:0007669"/>
    <property type="project" value="UniProtKB-KW"/>
</dbReference>
<evidence type="ECO:0000256" key="6">
    <source>
        <dbReference type="ARBA" id="ARBA00022825"/>
    </source>
</evidence>
<evidence type="ECO:0000256" key="4">
    <source>
        <dbReference type="ARBA" id="ARBA00022670"/>
    </source>
</evidence>
<evidence type="ECO:0000313" key="9">
    <source>
        <dbReference type="EMBL" id="KAA8880620.1"/>
    </source>
</evidence>
<reference evidence="9 10" key="1">
    <citation type="submission" date="2019-09" db="EMBL/GenBank/DDBJ databases">
        <authorList>
            <person name="Wang X."/>
        </authorList>
    </citation>
    <scope>NUCLEOTIDE SEQUENCE [LARGE SCALE GENOMIC DNA]</scope>
    <source>
        <strain evidence="9 10">CICC 11023</strain>
    </source>
</reference>
<evidence type="ECO:0000256" key="3">
    <source>
        <dbReference type="ARBA" id="ARBA00011897"/>
    </source>
</evidence>
<dbReference type="Pfam" id="PF00326">
    <property type="entry name" value="Peptidase_S9"/>
    <property type="match status" value="1"/>
</dbReference>
<keyword evidence="5" id="KW-0378">Hydrolase</keyword>
<comment type="catalytic activity">
    <reaction evidence="1">
        <text>Hydrolysis of Pro-|-Xaa &gt;&gt; Ala-|-Xaa in oligopeptides.</text>
        <dbReference type="EC" id="3.4.21.26"/>
    </reaction>
</comment>
<dbReference type="AlphaFoldDB" id="A0A5N0DW92"/>
<dbReference type="InterPro" id="IPR002471">
    <property type="entry name" value="Pept_S9_AS"/>
</dbReference>
<dbReference type="Gene3D" id="2.130.10.120">
    <property type="entry name" value="Prolyl oligopeptidase, N-terminal domain"/>
    <property type="match status" value="1"/>
</dbReference>
<proteinExistence type="inferred from homology"/>
<dbReference type="Pfam" id="PF02897">
    <property type="entry name" value="Peptidase_S9_N"/>
    <property type="match status" value="1"/>
</dbReference>
<comment type="caution">
    <text evidence="9">The sequence shown here is derived from an EMBL/GenBank/DDBJ whole genome shotgun (WGS) entry which is preliminary data.</text>
</comment>
<dbReference type="SUPFAM" id="SSF50993">
    <property type="entry name" value="Peptidase/esterase 'gauge' domain"/>
    <property type="match status" value="1"/>
</dbReference>
<sequence length="745" mass="82205">MTRFPERTTVLMSDRNYPWARRSNTVEMLNRIPISDPYRWLEDAESQDSIEWMQKQDELLTANRDTWYSRDWFHRQLEDLAAAGTQVAPAISPPVWRGDRQFVTMRSPSQQLPVLAVIEPDGEQRILVDPIALDPTGQTLLDVWRPSPDGSMVAYQVSMGTTEQAQLSVVATDTCLLIDETMARTRFSPLAWTSDSTAFYYVADGVDPQEASAGRRSQRVRLHRVGEPTDSDREIFGKEWPGCALTVRVSPCGRWLVLSAMPGADSTRNALYIGDLSSAVKPGEPTLRLIHDGADQDGQSSVVFGLCDDLFVVTNRDAPQGRVCRIDPDQPQPMRWLEVHAALDDSTLRACVAIRRSPHEDAALLVQRCRQGVDTLTVHDRHDGHQLQAIPLPGTGTISRLTTHPGDGSRVWFTYTDFTTPPSVYCYDYRTGHVSPWPFSSPTRAPHPQKFPTRRIRADQQADIGDAGRPPLTQRVSFQADDGVTINMFISGHNIEQRCPRPTLLTAYGGFGASMSSAYSPIALAWVRAGGIYAVACIRGGGESGSAWHIAGRGRSKPRVFADFRDAARWLIDRNLTTPQQLAIRGMSNGGLLVAVAAVQHPELYAAVSCESPLADMIRYEHFGLGSQFCGEFGTAADAEDFACLYSYSPYHQVRKGIPYPALLVSTPAQDPRTDSMHARKFTAALQHATSSQSPVLLRVEHGVGHALRTKTQWIQLHSDALAFLSAHTGLQPPSIGSGSGIPRE</sequence>
<protein>
    <recommendedName>
        <fullName evidence="3">prolyl oligopeptidase</fullName>
        <ecNumber evidence="3">3.4.21.26</ecNumber>
    </recommendedName>
</protein>
<dbReference type="RefSeq" id="WP_150407497.1">
    <property type="nucleotide sequence ID" value="NZ_VXLC01000032.1"/>
</dbReference>
<dbReference type="PANTHER" id="PTHR42881:SF2">
    <property type="entry name" value="PROLYL ENDOPEPTIDASE"/>
    <property type="match status" value="1"/>
</dbReference>
<feature type="domain" description="Peptidase S9A N-terminal" evidence="8">
    <location>
        <begin position="20"/>
        <end position="437"/>
    </location>
</feature>
<dbReference type="EC" id="3.4.21.26" evidence="3"/>
<dbReference type="Proteomes" id="UP000323876">
    <property type="component" value="Unassembled WGS sequence"/>
</dbReference>
<dbReference type="SUPFAM" id="SSF53474">
    <property type="entry name" value="alpha/beta-Hydrolases"/>
    <property type="match status" value="1"/>
</dbReference>
<organism evidence="9 10">
    <name type="scientific">Nocardia colli</name>
    <dbReference type="NCBI Taxonomy" id="2545717"/>
    <lineage>
        <taxon>Bacteria</taxon>
        <taxon>Bacillati</taxon>
        <taxon>Actinomycetota</taxon>
        <taxon>Actinomycetes</taxon>
        <taxon>Mycobacteriales</taxon>
        <taxon>Nocardiaceae</taxon>
        <taxon>Nocardia</taxon>
    </lineage>
</organism>
<keyword evidence="6" id="KW-0720">Serine protease</keyword>
<name>A0A5N0DW92_9NOCA</name>
<evidence type="ECO:0000259" key="7">
    <source>
        <dbReference type="Pfam" id="PF00326"/>
    </source>
</evidence>
<dbReference type="PANTHER" id="PTHR42881">
    <property type="entry name" value="PROLYL ENDOPEPTIDASE"/>
    <property type="match status" value="1"/>
</dbReference>